<keyword evidence="2" id="KW-1185">Reference proteome</keyword>
<proteinExistence type="predicted"/>
<name>A0A8J4EX13_9CHLO</name>
<comment type="caution">
    <text evidence="1">The sequence shown here is derived from an EMBL/GenBank/DDBJ whole genome shotgun (WGS) entry which is preliminary data.</text>
</comment>
<dbReference type="AlphaFoldDB" id="A0A8J4EX13"/>
<sequence length="103" mass="10388">MLAIVVEAVGGLLSKILGGLQDDAYGLAAGRGRWTVAGGSTPRSTTAITGGNLGGGGLGQCNEARRGRESEGLSAEVDGHFCILEADGWVQHLGAEGGEDAHR</sequence>
<evidence type="ECO:0000313" key="2">
    <source>
        <dbReference type="Proteomes" id="UP000747399"/>
    </source>
</evidence>
<dbReference type="EMBL" id="BNCO01000011">
    <property type="protein sequence ID" value="GIL51519.1"/>
    <property type="molecule type" value="Genomic_DNA"/>
</dbReference>
<reference evidence="1" key="1">
    <citation type="journal article" date="2021" name="Proc. Natl. Acad. Sci. U.S.A.">
        <title>Three genomes in the algal genus Volvox reveal the fate of a haploid sex-determining region after a transition to homothallism.</title>
        <authorList>
            <person name="Yamamoto K."/>
            <person name="Hamaji T."/>
            <person name="Kawai-Toyooka H."/>
            <person name="Matsuzaki R."/>
            <person name="Takahashi F."/>
            <person name="Nishimura Y."/>
            <person name="Kawachi M."/>
            <person name="Noguchi H."/>
            <person name="Minakuchi Y."/>
            <person name="Umen J.G."/>
            <person name="Toyoda A."/>
            <person name="Nozaki H."/>
        </authorList>
    </citation>
    <scope>NUCLEOTIDE SEQUENCE</scope>
    <source>
        <strain evidence="1">NIES-3780</strain>
    </source>
</reference>
<organism evidence="1 2">
    <name type="scientific">Volvox africanus</name>
    <dbReference type="NCBI Taxonomy" id="51714"/>
    <lineage>
        <taxon>Eukaryota</taxon>
        <taxon>Viridiplantae</taxon>
        <taxon>Chlorophyta</taxon>
        <taxon>core chlorophytes</taxon>
        <taxon>Chlorophyceae</taxon>
        <taxon>CS clade</taxon>
        <taxon>Chlamydomonadales</taxon>
        <taxon>Volvocaceae</taxon>
        <taxon>Volvox</taxon>
    </lineage>
</organism>
<protein>
    <submittedName>
        <fullName evidence="1">Uncharacterized protein</fullName>
    </submittedName>
</protein>
<gene>
    <name evidence="1" type="ORF">Vafri_7485</name>
</gene>
<dbReference type="Proteomes" id="UP000747399">
    <property type="component" value="Unassembled WGS sequence"/>
</dbReference>
<evidence type="ECO:0000313" key="1">
    <source>
        <dbReference type="EMBL" id="GIL51519.1"/>
    </source>
</evidence>
<accession>A0A8J4EX13</accession>